<dbReference type="GO" id="GO:0046487">
    <property type="term" value="P:glyoxylate metabolic process"/>
    <property type="evidence" value="ECO:0007669"/>
    <property type="project" value="TreeGrafter"/>
</dbReference>
<evidence type="ECO:0000256" key="3">
    <source>
        <dbReference type="PIRSR" id="PIRSR006241-50"/>
    </source>
</evidence>
<dbReference type="PANTHER" id="PTHR43489:SF6">
    <property type="entry name" value="HYDROXYPYRUVATE ISOMERASE-RELATED"/>
    <property type="match status" value="1"/>
</dbReference>
<feature type="domain" description="Xylose isomerase-like TIM barrel" evidence="4">
    <location>
        <begin position="25"/>
        <end position="265"/>
    </location>
</feature>
<dbReference type="GO" id="GO:0008903">
    <property type="term" value="F:hydroxypyruvate isomerase activity"/>
    <property type="evidence" value="ECO:0007669"/>
    <property type="project" value="TreeGrafter"/>
</dbReference>
<gene>
    <name evidence="5" type="ORF">DT076_05790</name>
</gene>
<dbReference type="SUPFAM" id="SSF51658">
    <property type="entry name" value="Xylose isomerase-like"/>
    <property type="match status" value="1"/>
</dbReference>
<protein>
    <submittedName>
        <fullName evidence="5">Xylose isomerase</fullName>
    </submittedName>
</protein>
<evidence type="ECO:0000256" key="1">
    <source>
        <dbReference type="ARBA" id="ARBA00023235"/>
    </source>
</evidence>
<keyword evidence="6" id="KW-1185">Reference proteome</keyword>
<comment type="similarity">
    <text evidence="2">Belongs to the hyi family.</text>
</comment>
<name>A0A367YY49_9ACTN</name>
<reference evidence="5 6" key="1">
    <citation type="submission" date="2018-07" db="EMBL/GenBank/DDBJ databases">
        <title>Desertimonas flava gen. nov. sp. nov.</title>
        <authorList>
            <person name="Liu S."/>
        </authorList>
    </citation>
    <scope>NUCLEOTIDE SEQUENCE [LARGE SCALE GENOMIC DNA]</scope>
    <source>
        <strain evidence="5 6">16Sb5-5</strain>
    </source>
</reference>
<feature type="active site" description="Proton donor/acceptor" evidence="3">
    <location>
        <position position="250"/>
    </location>
</feature>
<dbReference type="InterPro" id="IPR026040">
    <property type="entry name" value="HyI-like"/>
</dbReference>
<dbReference type="InterPro" id="IPR036237">
    <property type="entry name" value="Xyl_isomerase-like_sf"/>
</dbReference>
<dbReference type="AlphaFoldDB" id="A0A367YY49"/>
<dbReference type="PIRSF" id="PIRSF006241">
    <property type="entry name" value="HyI"/>
    <property type="match status" value="1"/>
</dbReference>
<sequence>MSWNGFDVSANLSLLFAELPYRERFAAAAAAGFTLVESWWPFAGPRPDDAEVEELVRLLADSQLQLTGLNFFAGDMPGGERGIACRPERQDELAASTDVLLRIAEATGCRSFNLLHGQLDPSGDLDAQHATAVEAYRRAATAVADLGGTVLVEPLARGLNGEYPLTTHTEVLALLDEAAAPNLVLLVDTFHLGMNGVDLPAAVEASAGRIGHVQLADVPDRSEPGTGQVPWDAVAEALHRIGFAGPVAAEYRPAAGTVDGLGWLTAA</sequence>
<dbReference type="Pfam" id="PF01261">
    <property type="entry name" value="AP_endonuc_2"/>
    <property type="match status" value="1"/>
</dbReference>
<proteinExistence type="inferred from homology"/>
<dbReference type="InterPro" id="IPR013022">
    <property type="entry name" value="Xyl_isomerase-like_TIM-brl"/>
</dbReference>
<dbReference type="PANTHER" id="PTHR43489">
    <property type="entry name" value="ISOMERASE"/>
    <property type="match status" value="1"/>
</dbReference>
<accession>A0A367YY49</accession>
<organism evidence="5 6">
    <name type="scientific">Desertihabitans brevis</name>
    <dbReference type="NCBI Taxonomy" id="2268447"/>
    <lineage>
        <taxon>Bacteria</taxon>
        <taxon>Bacillati</taxon>
        <taxon>Actinomycetota</taxon>
        <taxon>Actinomycetes</taxon>
        <taxon>Propionibacteriales</taxon>
        <taxon>Propionibacteriaceae</taxon>
        <taxon>Desertihabitans</taxon>
    </lineage>
</organism>
<evidence type="ECO:0000256" key="2">
    <source>
        <dbReference type="PIRNR" id="PIRNR006241"/>
    </source>
</evidence>
<comment type="caution">
    <text evidence="5">The sequence shown here is derived from an EMBL/GenBank/DDBJ whole genome shotgun (WGS) entry which is preliminary data.</text>
</comment>
<evidence type="ECO:0000313" key="5">
    <source>
        <dbReference type="EMBL" id="RCK70459.1"/>
    </source>
</evidence>
<evidence type="ECO:0000313" key="6">
    <source>
        <dbReference type="Proteomes" id="UP000252770"/>
    </source>
</evidence>
<evidence type="ECO:0000259" key="4">
    <source>
        <dbReference type="Pfam" id="PF01261"/>
    </source>
</evidence>
<dbReference type="InterPro" id="IPR050417">
    <property type="entry name" value="Sugar_Epim/Isomerase"/>
</dbReference>
<dbReference type="Gene3D" id="3.20.20.150">
    <property type="entry name" value="Divalent-metal-dependent TIM barrel enzymes"/>
    <property type="match status" value="1"/>
</dbReference>
<dbReference type="EMBL" id="QOUI01000003">
    <property type="protein sequence ID" value="RCK70459.1"/>
    <property type="molecule type" value="Genomic_DNA"/>
</dbReference>
<feature type="active site" description="Proton donor/acceptor" evidence="3">
    <location>
        <position position="153"/>
    </location>
</feature>
<keyword evidence="1 2" id="KW-0413">Isomerase</keyword>
<dbReference type="Proteomes" id="UP000252770">
    <property type="component" value="Unassembled WGS sequence"/>
</dbReference>